<dbReference type="SUPFAM" id="SSF56672">
    <property type="entry name" value="DNA/RNA polymerases"/>
    <property type="match status" value="1"/>
</dbReference>
<evidence type="ECO:0000256" key="2">
    <source>
        <dbReference type="SAM" id="MobiDB-lite"/>
    </source>
</evidence>
<keyword evidence="5" id="KW-1185">Reference proteome</keyword>
<keyword evidence="1" id="KW-0175">Coiled coil</keyword>
<feature type="compositionally biased region" description="Basic and acidic residues" evidence="2">
    <location>
        <begin position="41"/>
        <end position="50"/>
    </location>
</feature>
<dbReference type="GO" id="GO:0008270">
    <property type="term" value="F:zinc ion binding"/>
    <property type="evidence" value="ECO:0007669"/>
    <property type="project" value="InterPro"/>
</dbReference>
<name>A0A6A5ELB6_PERFL</name>
<organism evidence="4 5">
    <name type="scientific">Perca fluviatilis</name>
    <name type="common">European perch</name>
    <dbReference type="NCBI Taxonomy" id="8168"/>
    <lineage>
        <taxon>Eukaryota</taxon>
        <taxon>Metazoa</taxon>
        <taxon>Chordata</taxon>
        <taxon>Craniata</taxon>
        <taxon>Vertebrata</taxon>
        <taxon>Euteleostomi</taxon>
        <taxon>Actinopterygii</taxon>
        <taxon>Neopterygii</taxon>
        <taxon>Teleostei</taxon>
        <taxon>Neoteleostei</taxon>
        <taxon>Acanthomorphata</taxon>
        <taxon>Eupercaria</taxon>
        <taxon>Perciformes</taxon>
        <taxon>Percoidei</taxon>
        <taxon>Percidae</taxon>
        <taxon>Percinae</taxon>
        <taxon>Perca</taxon>
    </lineage>
</organism>
<feature type="region of interest" description="Disordered" evidence="2">
    <location>
        <begin position="1"/>
        <end position="50"/>
    </location>
</feature>
<dbReference type="Pfam" id="PF03564">
    <property type="entry name" value="DUF1759"/>
    <property type="match status" value="1"/>
</dbReference>
<dbReference type="InterPro" id="IPR043128">
    <property type="entry name" value="Rev_trsase/Diguanyl_cyclase"/>
</dbReference>
<evidence type="ECO:0000259" key="3">
    <source>
        <dbReference type="PROSITE" id="PS50994"/>
    </source>
</evidence>
<dbReference type="PANTHER" id="PTHR47331">
    <property type="entry name" value="PHD-TYPE DOMAIN-CONTAINING PROTEIN"/>
    <property type="match status" value="1"/>
</dbReference>
<dbReference type="SMART" id="SM00343">
    <property type="entry name" value="ZnF_C2HC"/>
    <property type="match status" value="2"/>
</dbReference>
<gene>
    <name evidence="4" type="ORF">PFLUV_G00214140</name>
</gene>
<dbReference type="InterPro" id="IPR012337">
    <property type="entry name" value="RNaseH-like_sf"/>
</dbReference>
<dbReference type="InterPro" id="IPR036397">
    <property type="entry name" value="RNaseH_sf"/>
</dbReference>
<evidence type="ECO:0000313" key="5">
    <source>
        <dbReference type="Proteomes" id="UP000465112"/>
    </source>
</evidence>
<dbReference type="Gene3D" id="4.10.60.10">
    <property type="entry name" value="Zinc finger, CCHC-type"/>
    <property type="match status" value="1"/>
</dbReference>
<protein>
    <recommendedName>
        <fullName evidence="3">Integrase catalytic domain-containing protein</fullName>
    </recommendedName>
</protein>
<feature type="domain" description="Integrase catalytic" evidence="3">
    <location>
        <begin position="1721"/>
        <end position="1907"/>
    </location>
</feature>
<dbReference type="Proteomes" id="UP000465112">
    <property type="component" value="Unassembled WGS sequence"/>
</dbReference>
<comment type="caution">
    <text evidence="4">The sequence shown here is derived from an EMBL/GenBank/DDBJ whole genome shotgun (WGS) entry which is preliminary data.</text>
</comment>
<evidence type="ECO:0000313" key="4">
    <source>
        <dbReference type="EMBL" id="KAF1376694.1"/>
    </source>
</evidence>
<dbReference type="EMBL" id="VHII01000018">
    <property type="protein sequence ID" value="KAF1376694.1"/>
    <property type="molecule type" value="Genomic_DNA"/>
</dbReference>
<feature type="coiled-coil region" evidence="1">
    <location>
        <begin position="191"/>
        <end position="289"/>
    </location>
</feature>
<feature type="region of interest" description="Disordered" evidence="2">
    <location>
        <begin position="654"/>
        <end position="691"/>
    </location>
</feature>
<dbReference type="InterPro" id="IPR001584">
    <property type="entry name" value="Integrase_cat-core"/>
</dbReference>
<proteinExistence type="predicted"/>
<dbReference type="InterPro" id="IPR005312">
    <property type="entry name" value="DUF1759"/>
</dbReference>
<dbReference type="CDD" id="cd01644">
    <property type="entry name" value="RT_pepA17"/>
    <property type="match status" value="1"/>
</dbReference>
<dbReference type="InterPro" id="IPR043502">
    <property type="entry name" value="DNA/RNA_pol_sf"/>
</dbReference>
<feature type="compositionally biased region" description="Basic and acidic residues" evidence="2">
    <location>
        <begin position="1"/>
        <end position="21"/>
    </location>
</feature>
<sequence>MSESSEPRTQVRDSIEEDKVGGAEVQQEEAQQPRRSQRVRTLTEKGREMQDEKIKALQQRFNYIYDKWRTQVKSSKKPLSQSTEPLPDDLLNDIISCITGLSADVQRVYDELREVSTPEQDTRRRVDLCAEISKFIVSRALCRLDGRIPEGEKQDWPEAGSLFDSSTYKSDSVTSLLKSNSEHSSRSSVKRQEAAAEAAASQAVLKVLQEQEKEQLEIQRLEAAAKRKIADQEAAAVRRRLEREAEEVKRRLQREEDKSKIKAQLEEEFGALQKTLEEKRRKIQHLEAVKGLNAARARMQTYDQVKVIEEERKDILENEMVADNKVLAPTSPQSLHTTSIPQAMTTSNESTSELVKVLAGALSANRVPVPEPSVFSGDPLQYNDWKLSFETLIDQKNLQDKEKIYYLRRYVSGQAKKALDGYFLLGTESAYVAAWEILEERYGNPFTIAKAYRDKLQAWPKMGSKDSLELKEFCDFLRSCEAAMVHIKALEILNDCNENRKILSKLPDWLTARWNRKVIEVEEERNHFPSFSQFVKFLAREAKIACNPVTSLQSLKQSEAEKPKVQKHQSFGAKTLTTSSSKQSVITCTFCRKTGHTLHKCRKFMEKAVSDRIKFIQAERLCFGCLRSGHQSKSCNSRSVCNICNKRHPTCLHEERDKKEQKPTQAKLNPSRDRYREIPQSSQHEETTAATSNRVILGEAKAQTAAVIPVWLSSLTQPEQEVLVYALLDSQSDTTFVVSEVAEALEANKEQVKLKLSTMTSRTTVVSSQRVNNLQVRGFYSGKKISLPPVYTREFIPANRSHIPTNETAKAWSHLEHLQEELAPLQDCEVGLLIGYNCSQALLPKEVVFGEDHQPYAQRTDLGWSIVGHGNPSVDYGDAIGISHRIVVRQVTPGVEPSLNLKTEVHYVSRTKVKEITPSDILKVLESDFSERAGEDDPVSQEDLKFLAKLRENITQKQNGHYEMPLPFKEERPKLPNNKTCAIHRLHCLERRLKKDQQYYNDYVSFMDDIISRGEAEKVPEEEIDNNPAWYIPHHGVYHPRKPGKIRVVFDCSAKFKETSLNDHLLTGPDLTNTLVGVLCRFRRGSVAVMCDIERMFHQFHVRREDQDYLRFLWWENGNLETTPSIYRMKVHLFGAASSPGCANFSQKHLAGQGQGQFSEDSIRFIQRNFYIDDGLTSVQTEKEAIQLVKESRDLCSTGKLRLHKFVSNSDKVMASIPEEERATIKDLDMALSSLHMERALGVEWCITSDSFKFRVQVKANPLTRRGVLSTVASVYDPLGFMAPFVLLGKQILQQMCREKIGWDEELPENLRPKWESWLRDLPNLAEMQIKRCFLPPRFGNVKRYELHHFADASVSSYGECTYLRAINMSDEVHCCLVMGKSRVSPTKVTTIPRLELSAAVVAVRTSDMLQRELEIQDLQEFFWTDSTVVLGYINNDARRFQVFVANRIQRIKSSTKPEQWSYVASEDNPADHASRGLTAEQLKTSNWFTGPKFLWCKKLPEREPKVGEIREDDPELRKVLVCNTKAKEDRSFLDRLQKFSDWSRAVKAVARLKRQVKEYKGVKQRTNEATSLEERKEAELAIIKLVQEEAFSDEIKGLKAKRVVTKTKDSKLYKLSPFLDEEGILRVGGRLSHATLHPHVKHPAILPKNCHISVLLIKHFHERVQHQGRGMTINELRANGWWILGCSSAVSSHIYKCVKCRKYRRGTEEQMMGDLPQDRTETTPPFTYTGIDCFGPIYVKEGRKDLKKYGLLLTCLCSRAIHIEMIDDMTTDAFINALRAFIAIRGNVRQLRCDQGTNFVGARREFAELMKEMDQERVKALGCEFLMNPPAASHMGGVWERQIRTVRSVLTAILDQSSRRLDSTSLRTFLYEVMAIVNSRPLTAVHLNDPSGPEPLTPNHILTMKSTIILPPPGQFVGEDLYLQKRWRRVQYLANEFWTRWKKEYLLNLQPRQKWHMDKRNLKVNDIVLLQDDLAPRNEWKLAKVTEVYPGSDSRVRKLRLLVSNTTFDKRGKPTTKTVFLERPIQKVVTLLEAD</sequence>
<feature type="compositionally biased region" description="Basic and acidic residues" evidence="2">
    <location>
        <begin position="670"/>
        <end position="687"/>
    </location>
</feature>
<dbReference type="PROSITE" id="PS50994">
    <property type="entry name" value="INTEGRASE"/>
    <property type="match status" value="1"/>
</dbReference>
<dbReference type="Pfam" id="PF05380">
    <property type="entry name" value="Peptidase_A17"/>
    <property type="match status" value="1"/>
</dbReference>
<dbReference type="Pfam" id="PF18701">
    <property type="entry name" value="DUF5641"/>
    <property type="match status" value="1"/>
</dbReference>
<dbReference type="GO" id="GO:0015074">
    <property type="term" value="P:DNA integration"/>
    <property type="evidence" value="ECO:0007669"/>
    <property type="project" value="InterPro"/>
</dbReference>
<dbReference type="Gene3D" id="3.30.70.270">
    <property type="match status" value="1"/>
</dbReference>
<dbReference type="InterPro" id="IPR001878">
    <property type="entry name" value="Znf_CCHC"/>
</dbReference>
<dbReference type="InterPro" id="IPR040676">
    <property type="entry name" value="DUF5641"/>
</dbReference>
<dbReference type="GO" id="GO:0003676">
    <property type="term" value="F:nucleic acid binding"/>
    <property type="evidence" value="ECO:0007669"/>
    <property type="project" value="InterPro"/>
</dbReference>
<evidence type="ECO:0000256" key="1">
    <source>
        <dbReference type="SAM" id="Coils"/>
    </source>
</evidence>
<dbReference type="InterPro" id="IPR008042">
    <property type="entry name" value="Retrotrans_Pao"/>
</dbReference>
<accession>A0A6A5ELB6</accession>
<dbReference type="Gene3D" id="3.10.10.10">
    <property type="entry name" value="HIV Type 1 Reverse Transcriptase, subunit A, domain 1"/>
    <property type="match status" value="1"/>
</dbReference>
<dbReference type="Gene3D" id="3.30.420.10">
    <property type="entry name" value="Ribonuclease H-like superfamily/Ribonuclease H"/>
    <property type="match status" value="1"/>
</dbReference>
<dbReference type="SUPFAM" id="SSF53098">
    <property type="entry name" value="Ribonuclease H-like"/>
    <property type="match status" value="1"/>
</dbReference>
<dbReference type="PANTHER" id="PTHR47331:SF5">
    <property type="entry name" value="RIBONUCLEASE H"/>
    <property type="match status" value="1"/>
</dbReference>
<reference evidence="4 5" key="1">
    <citation type="submission" date="2019-06" db="EMBL/GenBank/DDBJ databases">
        <title>A chromosome-scale genome assembly of the European perch, Perca fluviatilis.</title>
        <authorList>
            <person name="Roques C."/>
            <person name="Zahm M."/>
            <person name="Cabau C."/>
            <person name="Klopp C."/>
            <person name="Bouchez O."/>
            <person name="Donnadieu C."/>
            <person name="Kuhl H."/>
            <person name="Gislard M."/>
            <person name="Guendouz S."/>
            <person name="Journot L."/>
            <person name="Haffray P."/>
            <person name="Bestin A."/>
            <person name="Morvezen R."/>
            <person name="Feron R."/>
            <person name="Wen M."/>
            <person name="Jouanno E."/>
            <person name="Herpin A."/>
            <person name="Schartl M."/>
            <person name="Postlethwait J."/>
            <person name="Schaerlinger B."/>
            <person name="Chardard D."/>
            <person name="Lecocq T."/>
            <person name="Poncet C."/>
            <person name="Jaffrelo L."/>
            <person name="Lampietro C."/>
            <person name="Guiguen Y."/>
        </authorList>
    </citation>
    <scope>NUCLEOTIDE SEQUENCE [LARGE SCALE GENOMIC DNA]</scope>
    <source>
        <tissue evidence="4">Blood</tissue>
    </source>
</reference>